<protein>
    <submittedName>
        <fullName evidence="2">Uncharacterized protein</fullName>
    </submittedName>
</protein>
<sequence>MAFFRRHCNRRRRPDPRCACLLPPDLVVCATPAASSGLGGSAGARMLDALDRGTEHGGRIWPRARRRSPDLAATPSRHAAQAPPRAAVNRPAPLLTA</sequence>
<organism evidence="2 3">
    <name type="scientific">Zizania palustris</name>
    <name type="common">Northern wild rice</name>
    <dbReference type="NCBI Taxonomy" id="103762"/>
    <lineage>
        <taxon>Eukaryota</taxon>
        <taxon>Viridiplantae</taxon>
        <taxon>Streptophyta</taxon>
        <taxon>Embryophyta</taxon>
        <taxon>Tracheophyta</taxon>
        <taxon>Spermatophyta</taxon>
        <taxon>Magnoliopsida</taxon>
        <taxon>Liliopsida</taxon>
        <taxon>Poales</taxon>
        <taxon>Poaceae</taxon>
        <taxon>BOP clade</taxon>
        <taxon>Oryzoideae</taxon>
        <taxon>Oryzeae</taxon>
        <taxon>Zizaniinae</taxon>
        <taxon>Zizania</taxon>
    </lineage>
</organism>
<feature type="region of interest" description="Disordered" evidence="1">
    <location>
        <begin position="54"/>
        <end position="97"/>
    </location>
</feature>
<dbReference type="EMBL" id="JAAALK010000282">
    <property type="protein sequence ID" value="KAG8078230.1"/>
    <property type="molecule type" value="Genomic_DNA"/>
</dbReference>
<comment type="caution">
    <text evidence="2">The sequence shown here is derived from an EMBL/GenBank/DDBJ whole genome shotgun (WGS) entry which is preliminary data.</text>
</comment>
<dbReference type="AlphaFoldDB" id="A0A8J5SQJ6"/>
<proteinExistence type="predicted"/>
<evidence type="ECO:0000313" key="3">
    <source>
        <dbReference type="Proteomes" id="UP000729402"/>
    </source>
</evidence>
<accession>A0A8J5SQJ6</accession>
<reference evidence="2" key="2">
    <citation type="submission" date="2021-02" db="EMBL/GenBank/DDBJ databases">
        <authorList>
            <person name="Kimball J.A."/>
            <person name="Haas M.W."/>
            <person name="Macchietto M."/>
            <person name="Kono T."/>
            <person name="Duquette J."/>
            <person name="Shao M."/>
        </authorList>
    </citation>
    <scope>NUCLEOTIDE SEQUENCE</scope>
    <source>
        <tissue evidence="2">Fresh leaf tissue</tissue>
    </source>
</reference>
<evidence type="ECO:0000256" key="1">
    <source>
        <dbReference type="SAM" id="MobiDB-lite"/>
    </source>
</evidence>
<reference evidence="2" key="1">
    <citation type="journal article" date="2021" name="bioRxiv">
        <title>Whole Genome Assembly and Annotation of Northern Wild Rice, Zizania palustris L., Supports a Whole Genome Duplication in the Zizania Genus.</title>
        <authorList>
            <person name="Haas M."/>
            <person name="Kono T."/>
            <person name="Macchietto M."/>
            <person name="Millas R."/>
            <person name="McGilp L."/>
            <person name="Shao M."/>
            <person name="Duquette J."/>
            <person name="Hirsch C.N."/>
            <person name="Kimball J."/>
        </authorList>
    </citation>
    <scope>NUCLEOTIDE SEQUENCE</scope>
    <source>
        <tissue evidence="2">Fresh leaf tissue</tissue>
    </source>
</reference>
<gene>
    <name evidence="2" type="ORF">GUJ93_ZPchr0007g5723</name>
</gene>
<feature type="compositionally biased region" description="Low complexity" evidence="1">
    <location>
        <begin position="75"/>
        <end position="97"/>
    </location>
</feature>
<dbReference type="Proteomes" id="UP000729402">
    <property type="component" value="Unassembled WGS sequence"/>
</dbReference>
<name>A0A8J5SQJ6_ZIZPA</name>
<keyword evidence="3" id="KW-1185">Reference proteome</keyword>
<evidence type="ECO:0000313" key="2">
    <source>
        <dbReference type="EMBL" id="KAG8078230.1"/>
    </source>
</evidence>